<sequence length="255" mass="27825">MKTLVLGSSHGDYAFNPAFCPGSFNLCSRSQDFQYSLLMYAQWAPRCPQLQDVVVFCSVFSPGFVLEKSPSQAPLAPLLNEVFQLGRHYEPGPLAAIADAVHGQAGDANFLLKGESGFLPAFEKDLLPAEYGAGKRAHEHLKYNRRQGGLPYLAEILKTSQERGHRIHMALSPARPDYRMALGRDAGDLFESIFKTMQDLNGEPAAQVLNFFDSPLFGEADFGDFDHLHPLGAGVEKLSREIGRAVAGAAARQAA</sequence>
<evidence type="ECO:0000313" key="2">
    <source>
        <dbReference type="Proteomes" id="UP001293718"/>
    </source>
</evidence>
<proteinExistence type="predicted"/>
<dbReference type="RefSeq" id="WP_322467980.1">
    <property type="nucleotide sequence ID" value="NZ_JAXOJX010000073.1"/>
</dbReference>
<dbReference type="Proteomes" id="UP001293718">
    <property type="component" value="Unassembled WGS sequence"/>
</dbReference>
<gene>
    <name evidence="1" type="ORF">SM757_28675</name>
</gene>
<keyword evidence="2" id="KW-1185">Reference proteome</keyword>
<reference evidence="1 2" key="1">
    <citation type="submission" date="2023-11" db="EMBL/GenBank/DDBJ databases">
        <title>Draft genome of Azohydromonas lata strain H1 (DSM1123), a polyhydroxyalkanoate producer.</title>
        <authorList>
            <person name="Traversa D."/>
            <person name="D'Addabbo P."/>
            <person name="Pazzani C."/>
            <person name="Manzari C."/>
            <person name="Chiara M."/>
            <person name="Scrascia M."/>
        </authorList>
    </citation>
    <scope>NUCLEOTIDE SEQUENCE [LARGE SCALE GENOMIC DNA]</scope>
    <source>
        <strain evidence="1 2">H1</strain>
    </source>
</reference>
<name>A0ABU5INW1_9BURK</name>
<organism evidence="1 2">
    <name type="scientific">Azohydromonas lata</name>
    <dbReference type="NCBI Taxonomy" id="45677"/>
    <lineage>
        <taxon>Bacteria</taxon>
        <taxon>Pseudomonadati</taxon>
        <taxon>Pseudomonadota</taxon>
        <taxon>Betaproteobacteria</taxon>
        <taxon>Burkholderiales</taxon>
        <taxon>Sphaerotilaceae</taxon>
        <taxon>Azohydromonas</taxon>
    </lineage>
</organism>
<accession>A0ABU5INW1</accession>
<dbReference type="EMBL" id="JAXOJX010000073">
    <property type="protein sequence ID" value="MDZ5460562.1"/>
    <property type="molecule type" value="Genomic_DNA"/>
</dbReference>
<evidence type="ECO:0000313" key="1">
    <source>
        <dbReference type="EMBL" id="MDZ5460562.1"/>
    </source>
</evidence>
<comment type="caution">
    <text evidence="1">The sequence shown here is derived from an EMBL/GenBank/DDBJ whole genome shotgun (WGS) entry which is preliminary data.</text>
</comment>
<evidence type="ECO:0008006" key="3">
    <source>
        <dbReference type="Google" id="ProtNLM"/>
    </source>
</evidence>
<protein>
    <recommendedName>
        <fullName evidence="3">SGNH/GDSL hydrolase family protein</fullName>
    </recommendedName>
</protein>